<protein>
    <recommendedName>
        <fullName evidence="1">HD domain-containing protein</fullName>
    </recommendedName>
</protein>
<dbReference type="Gene3D" id="1.10.3210.10">
    <property type="entry name" value="Hypothetical protein af1432"/>
    <property type="match status" value="1"/>
</dbReference>
<dbReference type="InterPro" id="IPR006674">
    <property type="entry name" value="HD_domain"/>
</dbReference>
<dbReference type="InterPro" id="IPR003607">
    <property type="entry name" value="HD/PDEase_dom"/>
</dbReference>
<reference evidence="2" key="1">
    <citation type="submission" date="2023-06" db="EMBL/GenBank/DDBJ databases">
        <title>Conoideocrella luteorostrata (Hypocreales: Clavicipitaceae), a potential biocontrol fungus for elongate hemlock scale in United States Christmas tree production areas.</title>
        <authorList>
            <person name="Barrett H."/>
            <person name="Lovett B."/>
            <person name="Macias A.M."/>
            <person name="Stajich J.E."/>
            <person name="Kasson M.T."/>
        </authorList>
    </citation>
    <scope>NUCLEOTIDE SEQUENCE</scope>
    <source>
        <strain evidence="2">ARSEF 14590</strain>
    </source>
</reference>
<feature type="domain" description="HD" evidence="1">
    <location>
        <begin position="36"/>
        <end position="134"/>
    </location>
</feature>
<dbReference type="CDD" id="cd00077">
    <property type="entry name" value="HDc"/>
    <property type="match status" value="1"/>
</dbReference>
<sequence length="257" mass="28258">MASLLKDIPEIGLQITSTSIIDEALAFAKQHCNEMTINHVIRSAYWASIVAKKDPAFSNSNVDMEAVILSCILHDMGWAATKSLLSDDKRFEVDGANIAKHFIKNATAHNAEKEWQMSRIQRCWDAIALHTTPSIALHAAPEVALVAFGIMADFMGPSFPDGTGKLNIITVEEYHAVMTLFPRAGFTIEGFKQVVCGFCRDKPATTYDNFVGVMGTRYGTDGKGAGKEEFKKAWEDNQVVGWLVTGLTALEQLDAER</sequence>
<organism evidence="2 3">
    <name type="scientific">Conoideocrella luteorostrata</name>
    <dbReference type="NCBI Taxonomy" id="1105319"/>
    <lineage>
        <taxon>Eukaryota</taxon>
        <taxon>Fungi</taxon>
        <taxon>Dikarya</taxon>
        <taxon>Ascomycota</taxon>
        <taxon>Pezizomycotina</taxon>
        <taxon>Sordariomycetes</taxon>
        <taxon>Hypocreomycetidae</taxon>
        <taxon>Hypocreales</taxon>
        <taxon>Clavicipitaceae</taxon>
        <taxon>Conoideocrella</taxon>
    </lineage>
</organism>
<dbReference type="PANTHER" id="PTHR35569:SF1">
    <property type="entry name" value="CYANAMIDE HYDRATASE DDI2-RELATED"/>
    <property type="match status" value="1"/>
</dbReference>
<dbReference type="EMBL" id="JASWJB010000007">
    <property type="protein sequence ID" value="KAK2616363.1"/>
    <property type="molecule type" value="Genomic_DNA"/>
</dbReference>
<evidence type="ECO:0000313" key="2">
    <source>
        <dbReference type="EMBL" id="KAK2616363.1"/>
    </source>
</evidence>
<dbReference type="Pfam" id="PF01966">
    <property type="entry name" value="HD"/>
    <property type="match status" value="1"/>
</dbReference>
<dbReference type="SUPFAM" id="SSF109604">
    <property type="entry name" value="HD-domain/PDEase-like"/>
    <property type="match status" value="1"/>
</dbReference>
<accession>A0AAJ0CYE7</accession>
<gene>
    <name evidence="2" type="ORF">QQS21_000797</name>
</gene>
<dbReference type="PANTHER" id="PTHR35569">
    <property type="entry name" value="CYANAMIDE HYDRATASE DDI2-RELATED"/>
    <property type="match status" value="1"/>
</dbReference>
<comment type="caution">
    <text evidence="2">The sequence shown here is derived from an EMBL/GenBank/DDBJ whole genome shotgun (WGS) entry which is preliminary data.</text>
</comment>
<name>A0AAJ0CYE7_9HYPO</name>
<dbReference type="AlphaFoldDB" id="A0AAJ0CYE7"/>
<evidence type="ECO:0000313" key="3">
    <source>
        <dbReference type="Proteomes" id="UP001251528"/>
    </source>
</evidence>
<keyword evidence="3" id="KW-1185">Reference proteome</keyword>
<evidence type="ECO:0000259" key="1">
    <source>
        <dbReference type="Pfam" id="PF01966"/>
    </source>
</evidence>
<proteinExistence type="predicted"/>
<dbReference type="Proteomes" id="UP001251528">
    <property type="component" value="Unassembled WGS sequence"/>
</dbReference>